<dbReference type="GO" id="GO:0005524">
    <property type="term" value="F:ATP binding"/>
    <property type="evidence" value="ECO:0007669"/>
    <property type="project" value="UniProtKB-KW"/>
</dbReference>
<dbReference type="Gene3D" id="3.40.50.300">
    <property type="entry name" value="P-loop containing nucleotide triphosphate hydrolases"/>
    <property type="match status" value="1"/>
</dbReference>
<dbReference type="STRING" id="1193518.BN13_910003"/>
<keyword evidence="9" id="KW-0234">DNA repair</keyword>
<evidence type="ECO:0000256" key="5">
    <source>
        <dbReference type="ARBA" id="ARBA00022806"/>
    </source>
</evidence>
<keyword evidence="13" id="KW-1185">Reference proteome</keyword>
<dbReference type="Pfam" id="PF13361">
    <property type="entry name" value="UvrD_C"/>
    <property type="match status" value="1"/>
</dbReference>
<feature type="domain" description="PD-(D/E)XK endonuclease-like" evidence="10">
    <location>
        <begin position="326"/>
        <end position="580"/>
    </location>
</feature>
<dbReference type="Proteomes" id="UP000035720">
    <property type="component" value="Unassembled WGS sequence"/>
</dbReference>
<evidence type="ECO:0000256" key="4">
    <source>
        <dbReference type="ARBA" id="ARBA00022801"/>
    </source>
</evidence>
<evidence type="ECO:0000259" key="10">
    <source>
        <dbReference type="Pfam" id="PF12705"/>
    </source>
</evidence>
<sequence length="589" mass="61823">MVCVAMRSPDNLLARAIVAPGRLLPFGSEADGARRIAAMLSAATSLLRRRPTAGAADVLWALWSSAKVADSWRDAALAGGRAGARADRDLDAVLELFAAAETLAERLPGSSAAAFVTHVTAQELAADSVTVRSSTSECVSVLTPHAAAGREWRHVAVVGLQEGAWPDLRLRGSLLGSEHLVDLLAGRERSVHAAQTAIRHDEARLLHVAVTRSRERLIVTAVQSDDEQPSAYLDVVEPRLSGDARPFTEVERPLTLVGAVGALRREVVTSPTSMTSEGTGAPSRAARTLAVLADHGVRGAAPETWWGLRSLTTAAPRVAGDTPVAVSPSGLVDFGKCQLRWLLTRVGGDGPSVGAAAIGTLVHEVIADADAPVDDSVIGQETGGEPVDRGRLSEALDARWARLGLDGGWRERAKRADAEAMLDRAVTYFSAASQDGWVRVGAEVSLRHTLGRAEIRGVVDRVEAGADGRLRIIDFKTGSSKPRLDEVARHAQLGCYQVVVAGGAFGDGLESAGAALVQLGKAGTGQIARSVQAQPPLAADDDPQWAERLIIESADVMAGAQFQARVGDSCRTCPVRTSCPVAPEGVVLQ</sequence>
<dbReference type="InterPro" id="IPR027417">
    <property type="entry name" value="P-loop_NTPase"/>
</dbReference>
<dbReference type="InterPro" id="IPR011604">
    <property type="entry name" value="PDDEXK-like_dom_sf"/>
</dbReference>
<organism evidence="12 13">
    <name type="scientific">Nostocoides jenkinsii Ben 74</name>
    <dbReference type="NCBI Taxonomy" id="1193518"/>
    <lineage>
        <taxon>Bacteria</taxon>
        <taxon>Bacillati</taxon>
        <taxon>Actinomycetota</taxon>
        <taxon>Actinomycetes</taxon>
        <taxon>Micrococcales</taxon>
        <taxon>Intrasporangiaceae</taxon>
        <taxon>Nostocoides</taxon>
    </lineage>
</organism>
<keyword evidence="3" id="KW-0227">DNA damage</keyword>
<dbReference type="GO" id="GO:0004527">
    <property type="term" value="F:exonuclease activity"/>
    <property type="evidence" value="ECO:0007669"/>
    <property type="project" value="UniProtKB-KW"/>
</dbReference>
<dbReference type="EMBL" id="CAJC01000207">
    <property type="protein sequence ID" value="CCI54972.1"/>
    <property type="molecule type" value="Genomic_DNA"/>
</dbReference>
<evidence type="ECO:0000256" key="3">
    <source>
        <dbReference type="ARBA" id="ARBA00022763"/>
    </source>
</evidence>
<reference evidence="12 13" key="1">
    <citation type="journal article" date="2013" name="ISME J.">
        <title>A metabolic model for members of the genus Tetrasphaera involved in enhanced biological phosphorus removal.</title>
        <authorList>
            <person name="Kristiansen R."/>
            <person name="Nguyen H.T.T."/>
            <person name="Saunders A.M."/>
            <person name="Nielsen J.L."/>
            <person name="Wimmer R."/>
            <person name="Le V.Q."/>
            <person name="McIlroy S.J."/>
            <person name="Petrovski S."/>
            <person name="Seviour R.J."/>
            <person name="Calteau A."/>
            <person name="Nielsen K.L."/>
            <person name="Nielsen P.H."/>
        </authorList>
    </citation>
    <scope>NUCLEOTIDE SEQUENCE [LARGE SCALE GENOMIC DNA]</scope>
    <source>
        <strain evidence="12 13">Ben 74</strain>
    </source>
</reference>
<keyword evidence="2" id="KW-0547">Nucleotide-binding</keyword>
<dbReference type="PANTHER" id="PTHR11070">
    <property type="entry name" value="UVRD / RECB / PCRA DNA HELICASE FAMILY MEMBER"/>
    <property type="match status" value="1"/>
</dbReference>
<evidence type="ECO:0000256" key="9">
    <source>
        <dbReference type="ARBA" id="ARBA00023204"/>
    </source>
</evidence>
<dbReference type="SUPFAM" id="SSF52540">
    <property type="entry name" value="P-loop containing nucleoside triphosphate hydrolases"/>
    <property type="match status" value="1"/>
</dbReference>
<dbReference type="AlphaFoldDB" id="A0A077MGY4"/>
<keyword evidence="4" id="KW-0378">Hydrolase</keyword>
<dbReference type="GO" id="GO:0043138">
    <property type="term" value="F:3'-5' DNA helicase activity"/>
    <property type="evidence" value="ECO:0007669"/>
    <property type="project" value="TreeGrafter"/>
</dbReference>
<evidence type="ECO:0000313" key="13">
    <source>
        <dbReference type="Proteomes" id="UP000035720"/>
    </source>
</evidence>
<dbReference type="InterPro" id="IPR000212">
    <property type="entry name" value="DNA_helicase_UvrD/REP"/>
</dbReference>
<comment type="caution">
    <text evidence="12">The sequence shown here is derived from an EMBL/GenBank/DDBJ whole genome shotgun (WGS) entry which is preliminary data.</text>
</comment>
<dbReference type="GO" id="GO:0005829">
    <property type="term" value="C:cytosol"/>
    <property type="evidence" value="ECO:0007669"/>
    <property type="project" value="TreeGrafter"/>
</dbReference>
<dbReference type="GO" id="GO:0033202">
    <property type="term" value="C:DNA helicase complex"/>
    <property type="evidence" value="ECO:0007669"/>
    <property type="project" value="TreeGrafter"/>
</dbReference>
<dbReference type="GO" id="GO:0003677">
    <property type="term" value="F:DNA binding"/>
    <property type="evidence" value="ECO:0007669"/>
    <property type="project" value="UniProtKB-KW"/>
</dbReference>
<evidence type="ECO:0000256" key="1">
    <source>
        <dbReference type="ARBA" id="ARBA00022722"/>
    </source>
</evidence>
<keyword evidence="6" id="KW-0269">Exonuclease</keyword>
<name>A0A077MGY4_9MICO</name>
<keyword evidence="1" id="KW-0540">Nuclease</keyword>
<evidence type="ECO:0000256" key="8">
    <source>
        <dbReference type="ARBA" id="ARBA00023125"/>
    </source>
</evidence>
<gene>
    <name evidence="12" type="ORF">BN13_910003</name>
</gene>
<dbReference type="Gene3D" id="1.10.486.10">
    <property type="entry name" value="PCRA, domain 4"/>
    <property type="match status" value="1"/>
</dbReference>
<dbReference type="Pfam" id="PF12705">
    <property type="entry name" value="PDDEXK_1"/>
    <property type="match status" value="1"/>
</dbReference>
<evidence type="ECO:0000256" key="2">
    <source>
        <dbReference type="ARBA" id="ARBA00022741"/>
    </source>
</evidence>
<keyword evidence="5 12" id="KW-0347">Helicase</keyword>
<dbReference type="PANTHER" id="PTHR11070:SF59">
    <property type="entry name" value="DNA 3'-5' HELICASE"/>
    <property type="match status" value="1"/>
</dbReference>
<keyword evidence="8" id="KW-0238">DNA-binding</keyword>
<dbReference type="Gene3D" id="3.90.320.10">
    <property type="match status" value="1"/>
</dbReference>
<keyword evidence="7" id="KW-0067">ATP-binding</keyword>
<protein>
    <submittedName>
        <fullName evidence="12">Putative ATP-dependent DNA helicase</fullName>
    </submittedName>
</protein>
<evidence type="ECO:0000256" key="6">
    <source>
        <dbReference type="ARBA" id="ARBA00022839"/>
    </source>
</evidence>
<accession>A0A077MGY4</accession>
<feature type="domain" description="UvrD-like helicase C-terminal" evidence="11">
    <location>
        <begin position="89"/>
        <end position="223"/>
    </location>
</feature>
<evidence type="ECO:0000259" key="11">
    <source>
        <dbReference type="Pfam" id="PF13361"/>
    </source>
</evidence>
<evidence type="ECO:0000313" key="12">
    <source>
        <dbReference type="EMBL" id="CCI54972.1"/>
    </source>
</evidence>
<proteinExistence type="predicted"/>
<dbReference type="GO" id="GO:0000725">
    <property type="term" value="P:recombinational repair"/>
    <property type="evidence" value="ECO:0007669"/>
    <property type="project" value="TreeGrafter"/>
</dbReference>
<dbReference type="InterPro" id="IPR014017">
    <property type="entry name" value="DNA_helicase_UvrD-like_C"/>
</dbReference>
<dbReference type="InterPro" id="IPR038726">
    <property type="entry name" value="PDDEXK_AddAB-type"/>
</dbReference>
<evidence type="ECO:0000256" key="7">
    <source>
        <dbReference type="ARBA" id="ARBA00022840"/>
    </source>
</evidence>